<evidence type="ECO:0000259" key="15">
    <source>
        <dbReference type="Pfam" id="PF06832"/>
    </source>
</evidence>
<comment type="pathway">
    <text evidence="1">Cell wall biogenesis; peptidoglycan biosynthesis.</text>
</comment>
<evidence type="ECO:0000256" key="2">
    <source>
        <dbReference type="ARBA" id="ARBA00007090"/>
    </source>
</evidence>
<evidence type="ECO:0000313" key="16">
    <source>
        <dbReference type="EMBL" id="PHN98764.1"/>
    </source>
</evidence>
<dbReference type="GO" id="GO:0009252">
    <property type="term" value="P:peptidoglycan biosynthetic process"/>
    <property type="evidence" value="ECO:0007669"/>
    <property type="project" value="InterPro"/>
</dbReference>
<dbReference type="Pfam" id="PF00905">
    <property type="entry name" value="Transpeptidase"/>
    <property type="match status" value="1"/>
</dbReference>
<dbReference type="InterPro" id="IPR050396">
    <property type="entry name" value="Glycosyltr_51/Transpeptidase"/>
</dbReference>
<evidence type="ECO:0000256" key="4">
    <source>
        <dbReference type="ARBA" id="ARBA00022645"/>
    </source>
</evidence>
<dbReference type="InterPro" id="IPR009647">
    <property type="entry name" value="PBP_C"/>
</dbReference>
<dbReference type="InterPro" id="IPR001460">
    <property type="entry name" value="PCN-bd_Tpept"/>
</dbReference>
<evidence type="ECO:0000256" key="1">
    <source>
        <dbReference type="ARBA" id="ARBA00004752"/>
    </source>
</evidence>
<keyword evidence="8" id="KW-0378">Hydrolase</keyword>
<dbReference type="Gene3D" id="1.10.3810.10">
    <property type="entry name" value="Biosynthetic peptidoglycan transglycosylase-like"/>
    <property type="match status" value="1"/>
</dbReference>
<evidence type="ECO:0000256" key="6">
    <source>
        <dbReference type="ARBA" id="ARBA00022676"/>
    </source>
</evidence>
<comment type="similarity">
    <text evidence="2">In the C-terminal section; belongs to the transpeptidase family.</text>
</comment>
<organism evidence="16 17">
    <name type="scientific">Tenacibaculum discolor</name>
    <dbReference type="NCBI Taxonomy" id="361581"/>
    <lineage>
        <taxon>Bacteria</taxon>
        <taxon>Pseudomonadati</taxon>
        <taxon>Bacteroidota</taxon>
        <taxon>Flavobacteriia</taxon>
        <taxon>Flavobacteriales</taxon>
        <taxon>Flavobacteriaceae</taxon>
        <taxon>Tenacibaculum</taxon>
    </lineage>
</organism>
<dbReference type="AlphaFoldDB" id="A0A2G1BXQ8"/>
<evidence type="ECO:0000256" key="3">
    <source>
        <dbReference type="ARBA" id="ARBA00007739"/>
    </source>
</evidence>
<keyword evidence="12" id="KW-1133">Transmembrane helix</keyword>
<dbReference type="InterPro" id="IPR036950">
    <property type="entry name" value="PBP_transglycosylase"/>
</dbReference>
<keyword evidence="6" id="KW-0328">Glycosyltransferase</keyword>
<evidence type="ECO:0000259" key="14">
    <source>
        <dbReference type="Pfam" id="PF00912"/>
    </source>
</evidence>
<keyword evidence="7" id="KW-0808">Transferase</keyword>
<dbReference type="Proteomes" id="UP000222163">
    <property type="component" value="Unassembled WGS sequence"/>
</dbReference>
<comment type="similarity">
    <text evidence="3">In the N-terminal section; belongs to the glycosyltransferase 51 family.</text>
</comment>
<dbReference type="Pfam" id="PF00912">
    <property type="entry name" value="Transgly"/>
    <property type="match status" value="1"/>
</dbReference>
<dbReference type="GO" id="GO:0030288">
    <property type="term" value="C:outer membrane-bounded periplasmic space"/>
    <property type="evidence" value="ECO:0007669"/>
    <property type="project" value="TreeGrafter"/>
</dbReference>
<dbReference type="InterPro" id="IPR011815">
    <property type="entry name" value="PBP_1c"/>
</dbReference>
<dbReference type="GO" id="GO:0004180">
    <property type="term" value="F:carboxypeptidase activity"/>
    <property type="evidence" value="ECO:0007669"/>
    <property type="project" value="UniProtKB-KW"/>
</dbReference>
<dbReference type="SUPFAM" id="SSF56601">
    <property type="entry name" value="beta-lactamase/transpeptidase-like"/>
    <property type="match status" value="1"/>
</dbReference>
<dbReference type="Gene3D" id="3.40.710.10">
    <property type="entry name" value="DD-peptidase/beta-lactamase superfamily"/>
    <property type="match status" value="1"/>
</dbReference>
<evidence type="ECO:0000313" key="17">
    <source>
        <dbReference type="Proteomes" id="UP000222163"/>
    </source>
</evidence>
<gene>
    <name evidence="16" type="primary">pbpC</name>
    <name evidence="16" type="ORF">CSC81_04525</name>
</gene>
<evidence type="ECO:0000256" key="8">
    <source>
        <dbReference type="ARBA" id="ARBA00022801"/>
    </source>
</evidence>
<evidence type="ECO:0000256" key="10">
    <source>
        <dbReference type="ARBA" id="ARBA00044770"/>
    </source>
</evidence>
<dbReference type="Pfam" id="PF06832">
    <property type="entry name" value="BiPBP_C"/>
    <property type="match status" value="1"/>
</dbReference>
<dbReference type="EMBL" id="PDUU01000003">
    <property type="protein sequence ID" value="PHN98764.1"/>
    <property type="molecule type" value="Genomic_DNA"/>
</dbReference>
<evidence type="ECO:0000256" key="7">
    <source>
        <dbReference type="ARBA" id="ARBA00022679"/>
    </source>
</evidence>
<evidence type="ECO:0000256" key="5">
    <source>
        <dbReference type="ARBA" id="ARBA00022670"/>
    </source>
</evidence>
<evidence type="ECO:0000256" key="9">
    <source>
        <dbReference type="ARBA" id="ARBA00023268"/>
    </source>
</evidence>
<sequence length="793" mass="90541">MKIYISLLFVKRRKMIKTKKKKILLILTFIGVIFYYFCLPKNLFDNPTSTVVTAKNNELLGAVIASDGQWRFPELDSVPKKFEHCILQFEDAYFYKHFGFNPVSIGKAMVENIKAKRVVRGGSTLTQQVIRLSRKNKERSYFEKLQELVLATRLEFRHSKKEILKLYASHAPYGGNVVGLEMASWRYFGLKPYQLSWAETATLAVLPNAPSLIYPGKNQQKLKIKRNRLLQKLHEEGIIDQITYDLAIEEELPQKPYPLPTVAPHFVQEVTQQYRGQRVKSSIDIHLQKQVNNLVKQHYFRQKQNEVYNMAVLVLDVKTRKVVSYVGNSPTDKAHQKDVNNIIAPRSTGSTLKPFLYAQMLQSGDLLPSQLVADVPTEIAGYSPKNFNLTFDGAVPANEALTRSLNIPSVRMLQRYGLEKFREDLKAYHINDINKSADYYGLSLILGGAEASLWDLCKTFAGYAGIVNHYEELKHNYYQNEFIEPSFLFEGTPDFSKVQEDYTTLDAGATFLTLNTLIEVNRPYTDQAWKYYDSSQKIAWKTGTSFGNKDAWAVGVTPKYVVGIWIGNSDGEGRPDLTGVGSAAPLLFNVFDVLPKSNWFLEPYEDLIEVAICEKSGFLAKSICPSVTKRVQKSAMKAKSCSYHQEITVDISEKFRVNSNCESISNMVTKSWFVLPPLMAYYYQQNNADYRSLPKFRSDCNQLESNTMDFVFPAKYTSKISLTRGENNKLNPIILKLTHANAEAKVYWYLNKEFIGITEQYHEQAIIPKNGIHTITAIDDFGNELKRIIEVKN</sequence>
<evidence type="ECO:0000259" key="13">
    <source>
        <dbReference type="Pfam" id="PF00905"/>
    </source>
</evidence>
<feature type="domain" description="Penicillin-binding C-terminal" evidence="15">
    <location>
        <begin position="699"/>
        <end position="786"/>
    </location>
</feature>
<protein>
    <recommendedName>
        <fullName evidence="10">peptidoglycan glycosyltransferase</fullName>
        <ecNumber evidence="10">2.4.99.28</ecNumber>
    </recommendedName>
</protein>
<proteinExistence type="inferred from homology"/>
<dbReference type="PANTHER" id="PTHR32282:SF15">
    <property type="entry name" value="PENICILLIN-BINDING PROTEIN 1C"/>
    <property type="match status" value="1"/>
</dbReference>
<dbReference type="PANTHER" id="PTHR32282">
    <property type="entry name" value="BINDING PROTEIN TRANSPEPTIDASE, PUTATIVE-RELATED"/>
    <property type="match status" value="1"/>
</dbReference>
<keyword evidence="5" id="KW-0645">Protease</keyword>
<feature type="domain" description="Penicillin-binding protein transpeptidase" evidence="13">
    <location>
        <begin position="310"/>
        <end position="431"/>
    </location>
</feature>
<dbReference type="InterPro" id="IPR012338">
    <property type="entry name" value="Beta-lactam/transpept-like"/>
</dbReference>
<evidence type="ECO:0000256" key="12">
    <source>
        <dbReference type="SAM" id="Phobius"/>
    </source>
</evidence>
<dbReference type="GO" id="GO:0006508">
    <property type="term" value="P:proteolysis"/>
    <property type="evidence" value="ECO:0007669"/>
    <property type="project" value="UniProtKB-KW"/>
</dbReference>
<keyword evidence="9" id="KW-0511">Multifunctional enzyme</keyword>
<dbReference type="NCBIfam" id="TIGR02073">
    <property type="entry name" value="PBP_1c"/>
    <property type="match status" value="1"/>
</dbReference>
<dbReference type="InterPro" id="IPR001264">
    <property type="entry name" value="Glyco_trans_51"/>
</dbReference>
<keyword evidence="12" id="KW-0472">Membrane</keyword>
<dbReference type="GO" id="GO:0008658">
    <property type="term" value="F:penicillin binding"/>
    <property type="evidence" value="ECO:0007669"/>
    <property type="project" value="InterPro"/>
</dbReference>
<evidence type="ECO:0000256" key="11">
    <source>
        <dbReference type="ARBA" id="ARBA00049902"/>
    </source>
</evidence>
<dbReference type="GO" id="GO:0008955">
    <property type="term" value="F:peptidoglycan glycosyltransferase activity"/>
    <property type="evidence" value="ECO:0007669"/>
    <property type="project" value="UniProtKB-EC"/>
</dbReference>
<name>A0A2G1BXQ8_9FLAO</name>
<keyword evidence="12" id="KW-0812">Transmembrane</keyword>
<reference evidence="16 17" key="1">
    <citation type="journal article" date="2016" name="Nat. Commun.">
        <title>Microbial interactions lead to rapid micro-scale successions on model marine particles.</title>
        <authorList>
            <person name="Datta M.S."/>
            <person name="Sliwerska E."/>
            <person name="Gore J."/>
            <person name="Polz M.F."/>
            <person name="Cordero O.X."/>
        </authorList>
    </citation>
    <scope>NUCLEOTIDE SEQUENCE [LARGE SCALE GENOMIC DNA]</scope>
    <source>
        <strain evidence="16 17">4G03</strain>
    </source>
</reference>
<comment type="catalytic activity">
    <reaction evidence="11">
        <text>[GlcNAc-(1-&gt;4)-Mur2Ac(oyl-L-Ala-gamma-D-Glu-L-Lys-D-Ala-D-Ala)](n)-di-trans,octa-cis-undecaprenyl diphosphate + beta-D-GlcNAc-(1-&gt;4)-Mur2Ac(oyl-L-Ala-gamma-D-Glu-L-Lys-D-Ala-D-Ala)-di-trans,octa-cis-undecaprenyl diphosphate = [GlcNAc-(1-&gt;4)-Mur2Ac(oyl-L-Ala-gamma-D-Glu-L-Lys-D-Ala-D-Ala)](n+1)-di-trans,octa-cis-undecaprenyl diphosphate + di-trans,octa-cis-undecaprenyl diphosphate + H(+)</text>
        <dbReference type="Rhea" id="RHEA:23708"/>
        <dbReference type="Rhea" id="RHEA-COMP:9602"/>
        <dbReference type="Rhea" id="RHEA-COMP:9603"/>
        <dbReference type="ChEBI" id="CHEBI:15378"/>
        <dbReference type="ChEBI" id="CHEBI:58405"/>
        <dbReference type="ChEBI" id="CHEBI:60033"/>
        <dbReference type="ChEBI" id="CHEBI:78435"/>
        <dbReference type="EC" id="2.4.99.28"/>
    </reaction>
</comment>
<dbReference type="SUPFAM" id="SSF53955">
    <property type="entry name" value="Lysozyme-like"/>
    <property type="match status" value="1"/>
</dbReference>
<feature type="transmembrane region" description="Helical" evidence="12">
    <location>
        <begin position="21"/>
        <end position="37"/>
    </location>
</feature>
<accession>A0A2G1BXQ8</accession>
<comment type="caution">
    <text evidence="16">The sequence shown here is derived from an EMBL/GenBank/DDBJ whole genome shotgun (WGS) entry which is preliminary data.</text>
</comment>
<keyword evidence="4" id="KW-0121">Carboxypeptidase</keyword>
<dbReference type="EC" id="2.4.99.28" evidence="10"/>
<dbReference type="InterPro" id="IPR023346">
    <property type="entry name" value="Lysozyme-like_dom_sf"/>
</dbReference>
<feature type="domain" description="Glycosyl transferase family 51" evidence="14">
    <location>
        <begin position="68"/>
        <end position="233"/>
    </location>
</feature>